<evidence type="ECO:0000259" key="4">
    <source>
        <dbReference type="Pfam" id="PF01881"/>
    </source>
</evidence>
<dbReference type="InterPro" id="IPR010156">
    <property type="entry name" value="CRISPR-assoc_prot_Cas6"/>
</dbReference>
<dbReference type="InterPro" id="IPR049435">
    <property type="entry name" value="Cas_Cas6_C"/>
</dbReference>
<dbReference type="InterPro" id="IPR045747">
    <property type="entry name" value="CRISPR-assoc_prot_Cas6_N_sf"/>
</dbReference>
<name>A0ABS9UNF3_9BACT</name>
<keyword evidence="2" id="KW-0694">RNA-binding</keyword>
<organism evidence="5 6">
    <name type="scientific">Belliella calami</name>
    <dbReference type="NCBI Taxonomy" id="2923436"/>
    <lineage>
        <taxon>Bacteria</taxon>
        <taxon>Pseudomonadati</taxon>
        <taxon>Bacteroidota</taxon>
        <taxon>Cytophagia</taxon>
        <taxon>Cytophagales</taxon>
        <taxon>Cyclobacteriaceae</taxon>
        <taxon>Belliella</taxon>
    </lineage>
</organism>
<protein>
    <submittedName>
        <fullName evidence="5">CRISPR-associated endoribonuclease Cas6</fullName>
    </submittedName>
</protein>
<accession>A0ABS9UNF3</accession>
<keyword evidence="3" id="KW-0051">Antiviral defense</keyword>
<evidence type="ECO:0000313" key="6">
    <source>
        <dbReference type="Proteomes" id="UP001165488"/>
    </source>
</evidence>
<dbReference type="EMBL" id="JAKZGS010000005">
    <property type="protein sequence ID" value="MCH7398136.1"/>
    <property type="molecule type" value="Genomic_DNA"/>
</dbReference>
<evidence type="ECO:0000256" key="2">
    <source>
        <dbReference type="ARBA" id="ARBA00022884"/>
    </source>
</evidence>
<comment type="caution">
    <text evidence="5">The sequence shown here is derived from an EMBL/GenBank/DDBJ whole genome shotgun (WGS) entry which is preliminary data.</text>
</comment>
<reference evidence="5" key="1">
    <citation type="submission" date="2022-03" db="EMBL/GenBank/DDBJ databases">
        <title>De novo assembled genomes of Belliella spp. (Cyclobacteriaceae) strains.</title>
        <authorList>
            <person name="Szabo A."/>
            <person name="Korponai K."/>
            <person name="Felfoldi T."/>
        </authorList>
    </citation>
    <scope>NUCLEOTIDE SEQUENCE</scope>
    <source>
        <strain evidence="5">DSM 107340</strain>
    </source>
</reference>
<dbReference type="Gene3D" id="3.30.70.1900">
    <property type="match status" value="1"/>
</dbReference>
<dbReference type="PANTHER" id="PTHR36984">
    <property type="entry name" value="CRISPR-ASSOCIATED ENDORIBONUCLEASE CAS6 1"/>
    <property type="match status" value="1"/>
</dbReference>
<keyword evidence="6" id="KW-1185">Reference proteome</keyword>
<gene>
    <name evidence="5" type="primary">cas6</name>
    <name evidence="5" type="ORF">MM236_09060</name>
</gene>
<evidence type="ECO:0000256" key="3">
    <source>
        <dbReference type="ARBA" id="ARBA00023118"/>
    </source>
</evidence>
<dbReference type="CDD" id="cd21140">
    <property type="entry name" value="Cas6_I-like"/>
    <property type="match status" value="1"/>
</dbReference>
<dbReference type="Proteomes" id="UP001165488">
    <property type="component" value="Unassembled WGS sequence"/>
</dbReference>
<dbReference type="NCBIfam" id="TIGR01877">
    <property type="entry name" value="cas_cas6"/>
    <property type="match status" value="1"/>
</dbReference>
<dbReference type="Pfam" id="PF01881">
    <property type="entry name" value="Cas_Cas6_C"/>
    <property type="match status" value="1"/>
</dbReference>
<comment type="similarity">
    <text evidence="1">Belongs to the CRISPR-associated protein Cas6/Cse3/CasE family.</text>
</comment>
<evidence type="ECO:0000256" key="1">
    <source>
        <dbReference type="ARBA" id="ARBA00005937"/>
    </source>
</evidence>
<feature type="domain" description="CRISPR associated protein Cas6 C-terminal" evidence="4">
    <location>
        <begin position="129"/>
        <end position="258"/>
    </location>
</feature>
<sequence>MQFLIKLKKESKGNKISQAYQYQLSAALENILEQADKNSMKSIYGVKSDTQRFFPFTFSNLNFDYFEEDQEKMELTHFGDIAWLDLRILIDQSTISYLTDLLKGQRISFVYSGEVVDYSLCEINEVPQMVFKDEMVYKTVTPVFLANKTSSGEMEYILPSEEKYAILFKKQLLKRFSSFFPELKKIQKIEDFCPEIKFEPISKIEEKGVIFKDFENEPIALTAYQYEFKLKASPLLQELGYYGGFGTQNALGFGCVAVKISN</sequence>
<evidence type="ECO:0000313" key="5">
    <source>
        <dbReference type="EMBL" id="MCH7398136.1"/>
    </source>
</evidence>
<proteinExistence type="inferred from homology"/>
<dbReference type="PANTHER" id="PTHR36984:SF1">
    <property type="entry name" value="CRISPR-ASSOCIATED ENDORIBONUCLEASE CAS6 1"/>
    <property type="match status" value="1"/>
</dbReference>
<dbReference type="Gene3D" id="3.30.70.1890">
    <property type="match status" value="1"/>
</dbReference>